<dbReference type="InterPro" id="IPR008731">
    <property type="entry name" value="PTS_EIN"/>
</dbReference>
<dbReference type="NCBIfam" id="NF008283">
    <property type="entry name" value="PRK11061.1"/>
    <property type="match status" value="1"/>
</dbReference>
<evidence type="ECO:0000256" key="4">
    <source>
        <dbReference type="ARBA" id="ARBA00007837"/>
    </source>
</evidence>
<dbReference type="PRINTS" id="PR01736">
    <property type="entry name" value="PHPHTRNFRASE"/>
</dbReference>
<keyword evidence="12" id="KW-0418">Kinase</keyword>
<dbReference type="Pfam" id="PF01590">
    <property type="entry name" value="GAF"/>
    <property type="match status" value="1"/>
</dbReference>
<dbReference type="SMART" id="SM00065">
    <property type="entry name" value="GAF"/>
    <property type="match status" value="1"/>
</dbReference>
<comment type="similarity">
    <text evidence="4">Belongs to the PEP-utilizing enzyme family.</text>
</comment>
<keyword evidence="7" id="KW-0963">Cytoplasm</keyword>
<dbReference type="InterPro" id="IPR006318">
    <property type="entry name" value="PTS_EI-like"/>
</dbReference>
<dbReference type="Gene3D" id="1.10.274.10">
    <property type="entry name" value="PtsI, HPr-binding domain"/>
    <property type="match status" value="1"/>
</dbReference>
<dbReference type="SUPFAM" id="SSF55781">
    <property type="entry name" value="GAF domain-like"/>
    <property type="match status" value="1"/>
</dbReference>
<proteinExistence type="inferred from homology"/>
<dbReference type="AlphaFoldDB" id="A0A840R1D5"/>
<keyword evidence="13" id="KW-0460">Magnesium</keyword>
<evidence type="ECO:0000256" key="8">
    <source>
        <dbReference type="ARBA" id="ARBA00022597"/>
    </source>
</evidence>
<dbReference type="Pfam" id="PF00391">
    <property type="entry name" value="PEP-utilizers"/>
    <property type="match status" value="1"/>
</dbReference>
<dbReference type="SUPFAM" id="SSF47831">
    <property type="entry name" value="Enzyme I of the PEP:sugar phosphotransferase system HPr-binding (sub)domain"/>
    <property type="match status" value="1"/>
</dbReference>
<comment type="caution">
    <text evidence="15">The sequence shown here is derived from an EMBL/GenBank/DDBJ whole genome shotgun (WGS) entry which is preliminary data.</text>
</comment>
<comment type="cofactor">
    <cofactor evidence="2">
        <name>Mg(2+)</name>
        <dbReference type="ChEBI" id="CHEBI:18420"/>
    </cofactor>
</comment>
<reference evidence="15 16" key="1">
    <citation type="submission" date="2020-08" db="EMBL/GenBank/DDBJ databases">
        <title>Genomic Encyclopedia of Type Strains, Phase IV (KMG-IV): sequencing the most valuable type-strain genomes for metagenomic binning, comparative biology and taxonomic classification.</title>
        <authorList>
            <person name="Goeker M."/>
        </authorList>
    </citation>
    <scope>NUCLEOTIDE SEQUENCE [LARGE SCALE GENOMIC DNA]</scope>
    <source>
        <strain evidence="15 16">DSM 25701</strain>
    </source>
</reference>
<dbReference type="GO" id="GO:0008965">
    <property type="term" value="F:phosphoenolpyruvate-protein phosphotransferase activity"/>
    <property type="evidence" value="ECO:0007669"/>
    <property type="project" value="UniProtKB-EC"/>
</dbReference>
<dbReference type="Gene3D" id="3.30.450.40">
    <property type="match status" value="1"/>
</dbReference>
<evidence type="ECO:0000256" key="1">
    <source>
        <dbReference type="ARBA" id="ARBA00000683"/>
    </source>
</evidence>
<evidence type="ECO:0000256" key="7">
    <source>
        <dbReference type="ARBA" id="ARBA00022490"/>
    </source>
</evidence>
<comment type="catalytic activity">
    <reaction evidence="1">
        <text>L-histidyl-[protein] + phosphoenolpyruvate = N(pros)-phospho-L-histidyl-[protein] + pyruvate</text>
        <dbReference type="Rhea" id="RHEA:23880"/>
        <dbReference type="Rhea" id="RHEA-COMP:9745"/>
        <dbReference type="Rhea" id="RHEA-COMP:9746"/>
        <dbReference type="ChEBI" id="CHEBI:15361"/>
        <dbReference type="ChEBI" id="CHEBI:29979"/>
        <dbReference type="ChEBI" id="CHEBI:58702"/>
        <dbReference type="ChEBI" id="CHEBI:64837"/>
        <dbReference type="EC" id="2.7.3.9"/>
    </reaction>
</comment>
<dbReference type="GO" id="GO:0005737">
    <property type="term" value="C:cytoplasm"/>
    <property type="evidence" value="ECO:0007669"/>
    <property type="project" value="UniProtKB-SubCell"/>
</dbReference>
<protein>
    <recommendedName>
        <fullName evidence="5">phosphoenolpyruvate--protein phosphotransferase</fullName>
        <ecNumber evidence="5">2.7.3.9</ecNumber>
    </recommendedName>
</protein>
<dbReference type="GO" id="GO:0046872">
    <property type="term" value="F:metal ion binding"/>
    <property type="evidence" value="ECO:0007669"/>
    <property type="project" value="UniProtKB-KW"/>
</dbReference>
<feature type="domain" description="GAF" evidence="14">
    <location>
        <begin position="18"/>
        <end position="165"/>
    </location>
</feature>
<evidence type="ECO:0000256" key="9">
    <source>
        <dbReference type="ARBA" id="ARBA00022679"/>
    </source>
</evidence>
<dbReference type="Proteomes" id="UP000536640">
    <property type="component" value="Unassembled WGS sequence"/>
</dbReference>
<keyword evidence="8" id="KW-0762">Sugar transport</keyword>
<dbReference type="InterPro" id="IPR036637">
    <property type="entry name" value="Phosphohistidine_dom_sf"/>
</dbReference>
<comment type="subcellular location">
    <subcellularLocation>
        <location evidence="3">Cytoplasm</location>
    </subcellularLocation>
</comment>
<evidence type="ECO:0000256" key="13">
    <source>
        <dbReference type="ARBA" id="ARBA00022842"/>
    </source>
</evidence>
<dbReference type="SUPFAM" id="SSF52009">
    <property type="entry name" value="Phosphohistidine domain"/>
    <property type="match status" value="1"/>
</dbReference>
<dbReference type="InterPro" id="IPR003018">
    <property type="entry name" value="GAF"/>
</dbReference>
<dbReference type="NCBIfam" id="TIGR01417">
    <property type="entry name" value="PTS_I_fam"/>
    <property type="match status" value="1"/>
</dbReference>
<evidence type="ECO:0000256" key="2">
    <source>
        <dbReference type="ARBA" id="ARBA00001946"/>
    </source>
</evidence>
<keyword evidence="10" id="KW-0598">Phosphotransferase system</keyword>
<evidence type="ECO:0000256" key="5">
    <source>
        <dbReference type="ARBA" id="ARBA00012232"/>
    </source>
</evidence>
<sequence>MMLEALRSIVQAVNAAGDLQSALDIIVSRIAEVMNTEVCTVYLRDPDSKRLIFMANQGLNPELIGKVSLGPDEGLVGLVARREEPVNLDHAEKHPNFLFLPGIGEEHYHSFLGAPIIHQRSVMGVLVVQQKDSRRFDEDEEAFLVTMSAQLAGVIAHARATGSINTAQNTVGATASFKGIAGATGVAIGQAVVIVPLAELHSVPRRQSDDPQAELKAFAEALDAVRVDIRALSDKLLTQLPADEHALFDVYLRIIDDGAWASEVVAKIEAGEWAQGALSQVMSSHVRAFEMMEDAYFKERATDIKDLGRRVLSYLQASDVEPTEYPEKTILVGEELTASMLGDVPRDRLVGMVSVRGSSNSHVAILARAMGIPTVMGASDLPYTQIENANLIVDGYSGYVHYNPTADVYEHFRSVSEEDHALNQGLEALRDLPSETLDGHRMPLWVNTGLMADVARSLDRGAEGVGLYRTEIPFLLRERFPSEEEQRIIYREQLLAFAPLPVTMRTLDIGGDKALPYFPIEEENPFLGWRGIRVTLDHPEIFLVQVRAMLKASEGLNNLRIMLPMISNVQEVDEALELVRRAFDELLEDGWDISLPPIGVMVEVPAAVYQARQLARRVDFLSVGSNDLTQYLLAVDRNNTRVADLYHAYHPAVLNSLQQVVDAAHAEGKPVGICGELAGDPAAVLILMAMGYDMLSMNDNSLLRVKAVIRSCRFEDLQGLLDGVMVVDTADEVKALLRKAMIGVGMERLLQPIGSA</sequence>
<accession>A0A840R1D5</accession>
<dbReference type="InterPro" id="IPR008279">
    <property type="entry name" value="PEP-util_enz_mobile_dom"/>
</dbReference>
<evidence type="ECO:0000256" key="10">
    <source>
        <dbReference type="ARBA" id="ARBA00022683"/>
    </source>
</evidence>
<dbReference type="Gene3D" id="3.20.20.60">
    <property type="entry name" value="Phosphoenolpyruvate-binding domains"/>
    <property type="match status" value="1"/>
</dbReference>
<dbReference type="PANTHER" id="PTHR46244:SF1">
    <property type="entry name" value="PHOSPHOENOLPYRUVATE-DEPENDENT PHOSPHOTRANSFERASE SYSTEM"/>
    <property type="match status" value="1"/>
</dbReference>
<dbReference type="SUPFAM" id="SSF51621">
    <property type="entry name" value="Phosphoenolpyruvate/pyruvate domain"/>
    <property type="match status" value="1"/>
</dbReference>
<evidence type="ECO:0000313" key="15">
    <source>
        <dbReference type="EMBL" id="MBB5186448.1"/>
    </source>
</evidence>
<dbReference type="InterPro" id="IPR036618">
    <property type="entry name" value="PtsI_HPr-bd_sf"/>
</dbReference>
<keyword evidence="9 15" id="KW-0808">Transferase</keyword>
<dbReference type="InterPro" id="IPR023151">
    <property type="entry name" value="PEP_util_CS"/>
</dbReference>
<dbReference type="InterPro" id="IPR050499">
    <property type="entry name" value="PEP-utilizing_PTS_enzyme"/>
</dbReference>
<evidence type="ECO:0000256" key="3">
    <source>
        <dbReference type="ARBA" id="ARBA00004496"/>
    </source>
</evidence>
<dbReference type="EMBL" id="JACHHW010000002">
    <property type="protein sequence ID" value="MBB5186448.1"/>
    <property type="molecule type" value="Genomic_DNA"/>
</dbReference>
<evidence type="ECO:0000256" key="12">
    <source>
        <dbReference type="ARBA" id="ARBA00022777"/>
    </source>
</evidence>
<evidence type="ECO:0000256" key="6">
    <source>
        <dbReference type="ARBA" id="ARBA00022448"/>
    </source>
</evidence>
<evidence type="ECO:0000259" key="14">
    <source>
        <dbReference type="SMART" id="SM00065"/>
    </source>
</evidence>
<name>A0A840R1D5_9GAMM</name>
<dbReference type="Pfam" id="PF02896">
    <property type="entry name" value="PEP-utilizers_C"/>
    <property type="match status" value="1"/>
</dbReference>
<dbReference type="InterPro" id="IPR015813">
    <property type="entry name" value="Pyrv/PenolPyrv_kinase-like_dom"/>
</dbReference>
<organism evidence="15 16">
    <name type="scientific">Zhongshania antarctica</name>
    <dbReference type="NCBI Taxonomy" id="641702"/>
    <lineage>
        <taxon>Bacteria</taxon>
        <taxon>Pseudomonadati</taxon>
        <taxon>Pseudomonadota</taxon>
        <taxon>Gammaproteobacteria</taxon>
        <taxon>Cellvibrionales</taxon>
        <taxon>Spongiibacteraceae</taxon>
        <taxon>Zhongshania</taxon>
    </lineage>
</organism>
<keyword evidence="11" id="KW-0479">Metal-binding</keyword>
<dbReference type="GO" id="GO:0009401">
    <property type="term" value="P:phosphoenolpyruvate-dependent sugar phosphotransferase system"/>
    <property type="evidence" value="ECO:0007669"/>
    <property type="project" value="UniProtKB-KW"/>
</dbReference>
<evidence type="ECO:0000256" key="11">
    <source>
        <dbReference type="ARBA" id="ARBA00022723"/>
    </source>
</evidence>
<gene>
    <name evidence="15" type="ORF">HNQ57_000709</name>
</gene>
<dbReference type="Pfam" id="PF05524">
    <property type="entry name" value="PEP-utilisers_N"/>
    <property type="match status" value="1"/>
</dbReference>
<keyword evidence="6" id="KW-0813">Transport</keyword>
<dbReference type="PROSITE" id="PS00742">
    <property type="entry name" value="PEP_ENZYMES_2"/>
    <property type="match status" value="1"/>
</dbReference>
<evidence type="ECO:0000313" key="16">
    <source>
        <dbReference type="Proteomes" id="UP000536640"/>
    </source>
</evidence>
<dbReference type="InterPro" id="IPR040442">
    <property type="entry name" value="Pyrv_kinase-like_dom_sf"/>
</dbReference>
<dbReference type="EC" id="2.7.3.9" evidence="5"/>
<keyword evidence="16" id="KW-1185">Reference proteome</keyword>
<dbReference type="GO" id="GO:0016301">
    <property type="term" value="F:kinase activity"/>
    <property type="evidence" value="ECO:0007669"/>
    <property type="project" value="UniProtKB-KW"/>
</dbReference>
<dbReference type="InterPro" id="IPR000121">
    <property type="entry name" value="PEP_util_C"/>
</dbReference>
<dbReference type="PANTHER" id="PTHR46244">
    <property type="entry name" value="PHOSPHOENOLPYRUVATE-PROTEIN PHOSPHOTRANSFERASE"/>
    <property type="match status" value="1"/>
</dbReference>
<dbReference type="Gene3D" id="3.50.30.10">
    <property type="entry name" value="Phosphohistidine domain"/>
    <property type="match status" value="1"/>
</dbReference>
<dbReference type="InterPro" id="IPR029016">
    <property type="entry name" value="GAF-like_dom_sf"/>
</dbReference>